<evidence type="ECO:0000256" key="2">
    <source>
        <dbReference type="ARBA" id="ARBA00022448"/>
    </source>
</evidence>
<feature type="region of interest" description="Disordered" evidence="7">
    <location>
        <begin position="519"/>
        <end position="580"/>
    </location>
</feature>
<dbReference type="WBParaSite" id="maker-uti_cns_0011344-snap-gene-0.2-mRNA-1">
    <property type="protein sequence ID" value="maker-uti_cns_0011344-snap-gene-0.2-mRNA-1"/>
    <property type="gene ID" value="maker-uti_cns_0011344-snap-gene-0.2"/>
</dbReference>
<dbReference type="GO" id="GO:0005886">
    <property type="term" value="C:plasma membrane"/>
    <property type="evidence" value="ECO:0007669"/>
    <property type="project" value="UniProtKB-SubCell"/>
</dbReference>
<reference evidence="10" key="1">
    <citation type="submission" date="2016-11" db="UniProtKB">
        <authorList>
            <consortium name="WormBaseParasite"/>
        </authorList>
    </citation>
    <scope>IDENTIFICATION</scope>
</reference>
<dbReference type="InterPro" id="IPR005828">
    <property type="entry name" value="MFS_sugar_transport-like"/>
</dbReference>
<feature type="compositionally biased region" description="Polar residues" evidence="7">
    <location>
        <begin position="1963"/>
        <end position="1975"/>
    </location>
</feature>
<keyword evidence="2" id="KW-0813">Transport</keyword>
<keyword evidence="6" id="KW-0472">Membrane</keyword>
<comment type="subcellular location">
    <subcellularLocation>
        <location evidence="1">Cell membrane</location>
        <topology evidence="1">Multi-pass membrane protein</topology>
    </subcellularLocation>
</comment>
<name>A0A1I8IAW8_9PLAT</name>
<feature type="compositionally biased region" description="Polar residues" evidence="7">
    <location>
        <begin position="822"/>
        <end position="840"/>
    </location>
</feature>
<keyword evidence="3" id="KW-1003">Cell membrane</keyword>
<dbReference type="PROSITE" id="PS00216">
    <property type="entry name" value="SUGAR_TRANSPORT_1"/>
    <property type="match status" value="1"/>
</dbReference>
<feature type="compositionally biased region" description="Basic and acidic residues" evidence="7">
    <location>
        <begin position="487"/>
        <end position="498"/>
    </location>
</feature>
<keyword evidence="5" id="KW-1133">Transmembrane helix</keyword>
<evidence type="ECO:0000256" key="7">
    <source>
        <dbReference type="SAM" id="MobiDB-lite"/>
    </source>
</evidence>
<feature type="compositionally biased region" description="Low complexity" evidence="7">
    <location>
        <begin position="841"/>
        <end position="856"/>
    </location>
</feature>
<evidence type="ECO:0000313" key="9">
    <source>
        <dbReference type="Proteomes" id="UP000095280"/>
    </source>
</evidence>
<accession>A0A1I8IAW8</accession>
<dbReference type="InterPro" id="IPR045263">
    <property type="entry name" value="GLUT"/>
</dbReference>
<dbReference type="InterPro" id="IPR020846">
    <property type="entry name" value="MFS_dom"/>
</dbReference>
<dbReference type="PRINTS" id="PR00171">
    <property type="entry name" value="SUGRTRNSPORT"/>
</dbReference>
<feature type="compositionally biased region" description="Polar residues" evidence="7">
    <location>
        <begin position="653"/>
        <end position="667"/>
    </location>
</feature>
<feature type="compositionally biased region" description="Low complexity" evidence="7">
    <location>
        <begin position="993"/>
        <end position="1007"/>
    </location>
</feature>
<feature type="region of interest" description="Disordered" evidence="7">
    <location>
        <begin position="1948"/>
        <end position="1975"/>
    </location>
</feature>
<dbReference type="InterPro" id="IPR036259">
    <property type="entry name" value="MFS_trans_sf"/>
</dbReference>
<feature type="compositionally biased region" description="Low complexity" evidence="7">
    <location>
        <begin position="676"/>
        <end position="692"/>
    </location>
</feature>
<dbReference type="SUPFAM" id="SSF103473">
    <property type="entry name" value="MFS general substrate transporter"/>
    <property type="match status" value="1"/>
</dbReference>
<feature type="region of interest" description="Disordered" evidence="7">
    <location>
        <begin position="90"/>
        <end position="137"/>
    </location>
</feature>
<organism evidence="9 10">
    <name type="scientific">Macrostomum lignano</name>
    <dbReference type="NCBI Taxonomy" id="282301"/>
    <lineage>
        <taxon>Eukaryota</taxon>
        <taxon>Metazoa</taxon>
        <taxon>Spiralia</taxon>
        <taxon>Lophotrochozoa</taxon>
        <taxon>Platyhelminthes</taxon>
        <taxon>Rhabditophora</taxon>
        <taxon>Macrostomorpha</taxon>
        <taxon>Macrostomida</taxon>
        <taxon>Macrostomidae</taxon>
        <taxon>Macrostomum</taxon>
    </lineage>
</organism>
<evidence type="ECO:0000256" key="3">
    <source>
        <dbReference type="ARBA" id="ARBA00022475"/>
    </source>
</evidence>
<dbReference type="GO" id="GO:1990539">
    <property type="term" value="P:fructose import across plasma membrane"/>
    <property type="evidence" value="ECO:0007669"/>
    <property type="project" value="UniProtKB-ARBA"/>
</dbReference>
<feature type="region of interest" description="Disordered" evidence="7">
    <location>
        <begin position="1153"/>
        <end position="1204"/>
    </location>
</feature>
<protein>
    <submittedName>
        <fullName evidence="10">MFS domain-containing protein</fullName>
    </submittedName>
</protein>
<dbReference type="GO" id="GO:0005353">
    <property type="term" value="F:fructose transmembrane transporter activity"/>
    <property type="evidence" value="ECO:0007669"/>
    <property type="project" value="UniProtKB-ARBA"/>
</dbReference>
<feature type="compositionally biased region" description="Low complexity" evidence="7">
    <location>
        <begin position="540"/>
        <end position="551"/>
    </location>
</feature>
<feature type="domain" description="Major facilitator superfamily (MFS) profile" evidence="8">
    <location>
        <begin position="1485"/>
        <end position="1935"/>
    </location>
</feature>
<dbReference type="Pfam" id="PF00083">
    <property type="entry name" value="Sugar_tr"/>
    <property type="match status" value="1"/>
</dbReference>
<feature type="compositionally biased region" description="Low complexity" evidence="7">
    <location>
        <begin position="362"/>
        <end position="377"/>
    </location>
</feature>
<dbReference type="InterPro" id="IPR003663">
    <property type="entry name" value="Sugar/inositol_transpt"/>
</dbReference>
<evidence type="ECO:0000256" key="5">
    <source>
        <dbReference type="ARBA" id="ARBA00022989"/>
    </source>
</evidence>
<feature type="region of interest" description="Disordered" evidence="7">
    <location>
        <begin position="809"/>
        <end position="1050"/>
    </location>
</feature>
<dbReference type="PROSITE" id="PS50850">
    <property type="entry name" value="MFS"/>
    <property type="match status" value="1"/>
</dbReference>
<dbReference type="NCBIfam" id="TIGR00879">
    <property type="entry name" value="SP"/>
    <property type="match status" value="1"/>
</dbReference>
<feature type="region of interest" description="Disordered" evidence="7">
    <location>
        <begin position="324"/>
        <end position="377"/>
    </location>
</feature>
<evidence type="ECO:0000256" key="1">
    <source>
        <dbReference type="ARBA" id="ARBA00004651"/>
    </source>
</evidence>
<dbReference type="PANTHER" id="PTHR23503:SF127">
    <property type="entry name" value="FI08437P-RELATED"/>
    <property type="match status" value="1"/>
</dbReference>
<feature type="region of interest" description="Disordered" evidence="7">
    <location>
        <begin position="444"/>
        <end position="499"/>
    </location>
</feature>
<dbReference type="InterPro" id="IPR005829">
    <property type="entry name" value="Sugar_transporter_CS"/>
</dbReference>
<feature type="region of interest" description="Disordered" evidence="7">
    <location>
        <begin position="619"/>
        <end position="709"/>
    </location>
</feature>
<evidence type="ECO:0000256" key="6">
    <source>
        <dbReference type="ARBA" id="ARBA00023136"/>
    </source>
</evidence>
<feature type="region of interest" description="Disordered" evidence="7">
    <location>
        <begin position="1068"/>
        <end position="1120"/>
    </location>
</feature>
<sequence>SLPGLTQCGQRLGLEDGLEGRAVDDQQLADQRHADGQTEGAVCQQADAEDGLGLGAAGQRVEHVEQHEAGEGHGGVAGRHAVVAHLATKSVPATMTAAERRTPSSMAGGSTGSEARRGGRRRISGSSGSRPSDCAGGPSMRMLIHRICMAFSGLGRLNSVAMATRERAATLVDSWKRMKQRMLWKMALPSSTALRMVRKLSSVRIMSAASMATSVPDRPIATPMSAAFSATASFTPSPVMATTRPAACGSDQVPKQRPGAHLEGAHNFALVPRAGPVENARLCDAGIPGRQAVQLVAAQRLLRVSRLAAGQADLAGHRAGRLGRVAGHHGNQNAGLAQAGNGLTDAGSRPTRPQKTRPPPSGCSALPAAAASTRRPRAPMRAAWAAKAAEADDVMGAGWPDGAHSIWEIQLAARTLSSCLKRHARLTAGRSHFTIMTFVSELKGHSCRRRNSERRPRASSCGIEEDRKPNGGHKISHRQALRNGRHGQADADLQRVESGRPWASPIRQCRLDAEAPRLSCRPSRSSCRTASAAPPPPARPGAIGAGATTRPRPQPERTRVPVRRSWRGCSAKEASPDCGAAADLVEGGGFNMRRNAGAWRSHVGNRKNIPNSNQFYEKAMRNRRRSQDRSPGRSSQQDPDQDRNWFRTGGSRAEQSSMADQDRSGSVVQDRARFRSPSAVTSKSSSTLSDGSGPTMARNSPNFSSKLSRGRVDQSCSESALLPSWLPADSVCVRRSRRAWLSWPSCGTHIVNGHGVDVPLKEVEGGIHQRCLAGPLAQRQQRHGGLEADPGHQGAGADLRQALQLEPVGQQQHVHLRPGIPSRTSQSVEASSPTGSTPVYRNSSSRSTSGPSQSGSRRCRSSASHMPDCSTRRIQGQRPASTSECTRKLRSSQVVTSRSGAGWDSSPRHSRAPDASSASSRDTAETEAAAASISEAATAAESAASGAAKSGGSRASSRSRPSASWQPRGRQAARRRQNSAAAGSPRTERSSRTARPARLAAFLARFSQRAETRKPPLAPPPDGRCRLSRPASSASRWSNSSDRRSGPAWRYSERMASSWVRRVEHLQPAGADSSARQSLNSSTPPPLRRPCRQPELSRSASCSAHSGSPETSGSIRSRHSWLSSARRSAGTARIAECSRWSSCACDSARRPARSRNSCCTRDRSAPGMDSEQLQGRAQQQQRAAAARQSRRKSRSEGRAGKRLGQLHQLARLLGAEALRQSGGVAEMQEDAQQLRVAAGRLLQPSQGGVPGNEADHVAMATELAARAELEPQLLRQLPAGLLLADELGRRGHLAVGAGKDGREFGPAADHLGAGLLQVELGELEQAAQLRARRRRAPGLVGVAVRREPLHRPARRSLAETHAPVGVLQVYDMQIRAIQVHKSNRSVQESGIDELLELLALAAIFGELSLLDSGSLASRSSSMLLLFPASSPSRLLPSSSASKSLSSSCRCWLERLAAAAPKAAPEAAVSAVQDSRDRVTWRLALSVLAAFWGAVHFGWNTGVINNPKDGIVSFLNQSVADRFDRQLSDYQLELLWSLVVSIFAIGGMGGALTGGCLADRLGRSRALLGNSGFGIAAAIACSLSSVASSPELLVLGRLATGFCSAVYTSVVPLYISETAPRRLRGGFGVLNQLGVVSGLLLSQVASTDSLLGRPGLWPLLFALSAAPCLLQLALLPCCPESPRHLLLTRRSEAAARSALATLRGHDFVDAELAEIDAERSTGSSASSSATAAKLCSQPELRRPLLIGLVLHLSQQLSGINVIFYYSSDLFEAAGASPQASKFATVAVGCVMVAMTGVTVPLMDRVGRRCLHLTGLLGVLVSSVGFTICFSLHSRSAAATPAGALTYASICFALLIVVFFALGPGSIPWLMISEMFQQEARSAANAIGVLVNWLANFAVGLVFPVLVKHLGSLLFLPFSVLTAAFLLFLFCCLPETKGRPIEAIAAGFRSDADGGGGLRWRRPSSPKNGQAGTSDGS</sequence>
<evidence type="ECO:0000259" key="8">
    <source>
        <dbReference type="PROSITE" id="PS50850"/>
    </source>
</evidence>
<feature type="compositionally biased region" description="Low complexity" evidence="7">
    <location>
        <begin position="1028"/>
        <end position="1040"/>
    </location>
</feature>
<evidence type="ECO:0000313" key="10">
    <source>
        <dbReference type="WBParaSite" id="maker-uti_cns_0011344-snap-gene-0.2-mRNA-1"/>
    </source>
</evidence>
<feature type="compositionally biased region" description="Low complexity" evidence="7">
    <location>
        <begin position="1097"/>
        <end position="1108"/>
    </location>
</feature>
<evidence type="ECO:0000256" key="4">
    <source>
        <dbReference type="ARBA" id="ARBA00022692"/>
    </source>
</evidence>
<feature type="compositionally biased region" description="Low complexity" evidence="7">
    <location>
        <begin position="519"/>
        <end position="532"/>
    </location>
</feature>
<keyword evidence="4" id="KW-0812">Transmembrane</keyword>
<feature type="compositionally biased region" description="Polar residues" evidence="7">
    <location>
        <begin position="872"/>
        <end position="884"/>
    </location>
</feature>
<feature type="compositionally biased region" description="Basic residues" evidence="7">
    <location>
        <begin position="470"/>
        <end position="485"/>
    </location>
</feature>
<feature type="compositionally biased region" description="Low complexity" evidence="7">
    <location>
        <begin position="913"/>
        <end position="970"/>
    </location>
</feature>
<feature type="compositionally biased region" description="Polar residues" evidence="7">
    <location>
        <begin position="697"/>
        <end position="707"/>
    </location>
</feature>
<proteinExistence type="predicted"/>
<feature type="compositionally biased region" description="Polar residues" evidence="7">
    <location>
        <begin position="1109"/>
        <end position="1120"/>
    </location>
</feature>
<dbReference type="Proteomes" id="UP000095280">
    <property type="component" value="Unplaced"/>
</dbReference>
<feature type="compositionally biased region" description="Low complexity" evidence="7">
    <location>
        <begin position="1176"/>
        <end position="1187"/>
    </location>
</feature>
<dbReference type="PANTHER" id="PTHR23503">
    <property type="entry name" value="SOLUTE CARRIER FAMILY 2"/>
    <property type="match status" value="1"/>
</dbReference>
<keyword evidence="9" id="KW-1185">Reference proteome</keyword>
<dbReference type="FunFam" id="1.20.1250.20:FF:001511">
    <property type="entry name" value="Solute carrier family 2, facilitated glucose transporter member 5"/>
    <property type="match status" value="1"/>
</dbReference>
<dbReference type="Gene3D" id="1.20.1250.20">
    <property type="entry name" value="MFS general substrate transporter like domains"/>
    <property type="match status" value="1"/>
</dbReference>